<evidence type="ECO:0000256" key="1">
    <source>
        <dbReference type="SAM" id="Phobius"/>
    </source>
</evidence>
<dbReference type="EMBL" id="JBHSSK010000007">
    <property type="protein sequence ID" value="MFC6206285.1"/>
    <property type="molecule type" value="Genomic_DNA"/>
</dbReference>
<evidence type="ECO:0000313" key="2">
    <source>
        <dbReference type="EMBL" id="MFC6206285.1"/>
    </source>
</evidence>
<dbReference type="Proteomes" id="UP001596254">
    <property type="component" value="Unassembled WGS sequence"/>
</dbReference>
<gene>
    <name evidence="2" type="ORF">ACFP1G_02175</name>
</gene>
<keyword evidence="1" id="KW-0812">Transmembrane</keyword>
<keyword evidence="1" id="KW-1133">Transmembrane helix</keyword>
<feature type="transmembrane region" description="Helical" evidence="1">
    <location>
        <begin position="156"/>
        <end position="178"/>
    </location>
</feature>
<dbReference type="NCBIfam" id="TIGR03766">
    <property type="entry name" value="TIGR03766 family XrtG-associated glycosyltransferase"/>
    <property type="match status" value="1"/>
</dbReference>
<feature type="transmembrane region" description="Helical" evidence="1">
    <location>
        <begin position="286"/>
        <end position="306"/>
    </location>
</feature>
<feature type="transmembrane region" description="Helical" evidence="1">
    <location>
        <begin position="460"/>
        <end position="476"/>
    </location>
</feature>
<feature type="transmembrane region" description="Helical" evidence="1">
    <location>
        <begin position="482"/>
        <end position="499"/>
    </location>
</feature>
<feature type="transmembrane region" description="Helical" evidence="1">
    <location>
        <begin position="257"/>
        <end position="274"/>
    </location>
</feature>
<evidence type="ECO:0000313" key="3">
    <source>
        <dbReference type="Proteomes" id="UP001596254"/>
    </source>
</evidence>
<feature type="transmembrane region" description="Helical" evidence="1">
    <location>
        <begin position="185"/>
        <end position="204"/>
    </location>
</feature>
<protein>
    <submittedName>
        <fullName evidence="2">TIGR03766 family XrtG-associated glycosyltransferase</fullName>
    </submittedName>
</protein>
<sequence>MNQKIFNWGQSLIHGLFYVLFSLTTYFAITSPNFILGDNPFTGSGTTIVTTWVVMVVVGIILCLYAYRPLFRGFKWLFITHQAVTASVVLALAVVWQLTFMLAVHPAIGFDVGAIHDAVLNPKSPDITSYFSQYPNNLTILLWQHGLAQYFHTTSWLFFDTVTLLLTDLSVVFNLLSVAVIKRRLVPTAMYIHAGWLALFPMIIVPYTDAWVLPFVSAYIFCYFVMRYTQSHWVVKLLAAVGFGLAAIGGYFMKPSAVVGVIAIVLIELLGLFKRETWQRATGQRIALVLALVGLAGGVAGTTYVVGNRALDRQTYIQINTDRAIPAIHFLSMGISGQGGYNAKDALKMVTLPTKKARSDWSKKVYIKRLRQRGFWGYLKFLVAKQRNNTADGSFAWVKEGHFMQHGTKPQGTGLTRALGSFVYLYGENLGDFRYLAQVWWIIWVLMIFFAWGDRRQLVQMLRLSLIGGFMFLLLFEGGRSRYLIQFLPVFLILATLSFERSLAFLRGLFGWVAQPMQPQELDKM</sequence>
<name>A0ABW1SPA9_9LACO</name>
<proteinExistence type="predicted"/>
<dbReference type="InterPro" id="IPR021200">
    <property type="entry name" value="CHIM_prot"/>
</dbReference>
<accession>A0ABW1SPA9</accession>
<feature type="transmembrane region" description="Helical" evidence="1">
    <location>
        <begin position="49"/>
        <end position="67"/>
    </location>
</feature>
<feature type="transmembrane region" description="Helical" evidence="1">
    <location>
        <begin position="435"/>
        <end position="453"/>
    </location>
</feature>
<reference evidence="3" key="1">
    <citation type="journal article" date="2019" name="Int. J. Syst. Evol. Microbiol.">
        <title>The Global Catalogue of Microorganisms (GCM) 10K type strain sequencing project: providing services to taxonomists for standard genome sequencing and annotation.</title>
        <authorList>
            <consortium name="The Broad Institute Genomics Platform"/>
            <consortium name="The Broad Institute Genome Sequencing Center for Infectious Disease"/>
            <person name="Wu L."/>
            <person name="Ma J."/>
        </authorList>
    </citation>
    <scope>NUCLEOTIDE SEQUENCE [LARGE SCALE GENOMIC DNA]</scope>
    <source>
        <strain evidence="3">CCM 8905</strain>
    </source>
</reference>
<feature type="transmembrane region" description="Helical" evidence="1">
    <location>
        <begin position="12"/>
        <end position="29"/>
    </location>
</feature>
<feature type="transmembrane region" description="Helical" evidence="1">
    <location>
        <begin position="233"/>
        <end position="251"/>
    </location>
</feature>
<dbReference type="RefSeq" id="WP_125692199.1">
    <property type="nucleotide sequence ID" value="NZ_JBHSSK010000007.1"/>
</dbReference>
<keyword evidence="3" id="KW-1185">Reference proteome</keyword>
<comment type="caution">
    <text evidence="2">The sequence shown here is derived from an EMBL/GenBank/DDBJ whole genome shotgun (WGS) entry which is preliminary data.</text>
</comment>
<keyword evidence="1" id="KW-0472">Membrane</keyword>
<feature type="transmembrane region" description="Helical" evidence="1">
    <location>
        <begin position="210"/>
        <end position="226"/>
    </location>
</feature>
<organism evidence="2 3">
    <name type="scientific">Levilactobacillus tongjiangensis</name>
    <dbReference type="NCBI Taxonomy" id="2486023"/>
    <lineage>
        <taxon>Bacteria</taxon>
        <taxon>Bacillati</taxon>
        <taxon>Bacillota</taxon>
        <taxon>Bacilli</taxon>
        <taxon>Lactobacillales</taxon>
        <taxon>Lactobacillaceae</taxon>
        <taxon>Levilactobacillus</taxon>
    </lineage>
</organism>